<gene>
    <name evidence="1" type="ORF">O9H85_27150</name>
</gene>
<dbReference type="RefSeq" id="WP_269884540.1">
    <property type="nucleotide sequence ID" value="NZ_JAQAGZ010000020.1"/>
</dbReference>
<accession>A0ABT4QGT3</accession>
<evidence type="ECO:0000313" key="1">
    <source>
        <dbReference type="EMBL" id="MCZ8516013.1"/>
    </source>
</evidence>
<proteinExistence type="predicted"/>
<dbReference type="Proteomes" id="UP001527882">
    <property type="component" value="Unassembled WGS sequence"/>
</dbReference>
<organism evidence="1 2">
    <name type="scientific">Paenibacillus gyeongsangnamensis</name>
    <dbReference type="NCBI Taxonomy" id="3388067"/>
    <lineage>
        <taxon>Bacteria</taxon>
        <taxon>Bacillati</taxon>
        <taxon>Bacillota</taxon>
        <taxon>Bacilli</taxon>
        <taxon>Bacillales</taxon>
        <taxon>Paenibacillaceae</taxon>
        <taxon>Paenibacillus</taxon>
    </lineage>
</organism>
<evidence type="ECO:0000313" key="2">
    <source>
        <dbReference type="Proteomes" id="UP001527882"/>
    </source>
</evidence>
<sequence length="54" mass="5905">MIPFIIICAAGLSIFWLLSPSTASKRDVEPIALNLLDRVESELQEASQPAIAHK</sequence>
<comment type="caution">
    <text evidence="1">The sequence shown here is derived from an EMBL/GenBank/DDBJ whole genome shotgun (WGS) entry which is preliminary data.</text>
</comment>
<dbReference type="EMBL" id="JAQAGZ010000020">
    <property type="protein sequence ID" value="MCZ8516013.1"/>
    <property type="molecule type" value="Genomic_DNA"/>
</dbReference>
<name>A0ABT4QGT3_9BACL</name>
<protein>
    <submittedName>
        <fullName evidence="1">Uncharacterized protein</fullName>
    </submittedName>
</protein>
<reference evidence="1 2" key="1">
    <citation type="submission" date="2022-12" db="EMBL/GenBank/DDBJ databases">
        <title>Draft genome sequence of Paenibacillus sp. dW9.</title>
        <authorList>
            <person name="Choi E.-W."/>
            <person name="Kim D.-U."/>
        </authorList>
    </citation>
    <scope>NUCLEOTIDE SEQUENCE [LARGE SCALE GENOMIC DNA]</scope>
    <source>
        <strain evidence="2">dW9</strain>
    </source>
</reference>
<keyword evidence="2" id="KW-1185">Reference proteome</keyword>